<dbReference type="EMBL" id="UGLW01000003">
    <property type="protein sequence ID" value="STV04445.1"/>
    <property type="molecule type" value="Genomic_DNA"/>
</dbReference>
<evidence type="ECO:0000313" key="1">
    <source>
        <dbReference type="EMBL" id="STV04445.1"/>
    </source>
</evidence>
<reference evidence="1 2" key="1">
    <citation type="submission" date="2018-06" db="EMBL/GenBank/DDBJ databases">
        <authorList>
            <consortium name="Pathogen Informatics"/>
            <person name="Doyle S."/>
        </authorList>
    </citation>
    <scope>NUCLEOTIDE SEQUENCE [LARGE SCALE GENOMIC DNA]</scope>
    <source>
        <strain evidence="1 2">NCTC10313</strain>
    </source>
</reference>
<gene>
    <name evidence="1" type="ORF">NCTC10313_05373</name>
</gene>
<dbReference type="Proteomes" id="UP000254487">
    <property type="component" value="Unassembled WGS sequence"/>
</dbReference>
<dbReference type="AlphaFoldDB" id="A0A378AAS3"/>
<sequence length="447" mass="48843">MAEVPLPTPTQVPVPSTDIRNAVFAGAKLDEEVTGLGDFYTDRLGAKHLTNTGRNNQFQDAQNQRESDFVASQADKEARFQQFLLSSGYQFLGDYENGPYTITARNQIIRYQNEFWRLNAATNPPYTTTGINNASWATDITHLVSVGDANLRQELSFSSGLKLIGQCASIAALRTITFESVGQQVFVKEHTSGMGQGGGIFYCHSLTNDDGLIDDNGFQIINNYGQVIRRKDRSRMSAEMFGAIGGQDVMPVLENIRKASITFNRAVCYFPPPANGINYLHSGGFVVDVTQGYGLCIVCESTDEIDVPFDHTGNNIAFTFKRDNAAESTAFYKQSGITGALIRGRNSDNTAAGNDGFAVRVSDIIKAKVNVFANGYTNTSGAAISLYNDTGYTEKSRIKATIRGCCNGVLIHRNAAEGATSTNSFMGTHLDIEYQAGYQVKPIREYQ</sequence>
<organism evidence="1 2">
    <name type="scientific">Klebsiella pneumoniae subsp. ozaenae</name>
    <dbReference type="NCBI Taxonomy" id="574"/>
    <lineage>
        <taxon>Bacteria</taxon>
        <taxon>Pseudomonadati</taxon>
        <taxon>Pseudomonadota</taxon>
        <taxon>Gammaproteobacteria</taxon>
        <taxon>Enterobacterales</taxon>
        <taxon>Enterobacteriaceae</taxon>
        <taxon>Klebsiella/Raoultella group</taxon>
        <taxon>Klebsiella</taxon>
        <taxon>Klebsiella pneumoniae complex</taxon>
    </lineage>
</organism>
<evidence type="ECO:0000313" key="2">
    <source>
        <dbReference type="Proteomes" id="UP000254487"/>
    </source>
</evidence>
<accession>A0A378AAS3</accession>
<protein>
    <submittedName>
        <fullName evidence="1">Uncharacterized protein</fullName>
    </submittedName>
</protein>
<proteinExistence type="predicted"/>
<name>A0A378AAS3_KLEPO</name>